<protein>
    <submittedName>
        <fullName evidence="1">Uncharacterized protein</fullName>
    </submittedName>
</protein>
<accession>A0ACC0AV98</accession>
<reference evidence="2" key="1">
    <citation type="journal article" date="2023" name="Nat. Plants">
        <title>Single-cell RNA sequencing provides a high-resolution roadmap for understanding the multicellular compartmentation of specialized metabolism.</title>
        <authorList>
            <person name="Sun S."/>
            <person name="Shen X."/>
            <person name="Li Y."/>
            <person name="Li Y."/>
            <person name="Wang S."/>
            <person name="Li R."/>
            <person name="Zhang H."/>
            <person name="Shen G."/>
            <person name="Guo B."/>
            <person name="Wei J."/>
            <person name="Xu J."/>
            <person name="St-Pierre B."/>
            <person name="Chen S."/>
            <person name="Sun C."/>
        </authorList>
    </citation>
    <scope>NUCLEOTIDE SEQUENCE [LARGE SCALE GENOMIC DNA]</scope>
</reference>
<evidence type="ECO:0000313" key="1">
    <source>
        <dbReference type="EMBL" id="KAI5663368.1"/>
    </source>
</evidence>
<comment type="caution">
    <text evidence="1">The sequence shown here is derived from an EMBL/GenBank/DDBJ whole genome shotgun (WGS) entry which is preliminary data.</text>
</comment>
<gene>
    <name evidence="1" type="ORF">M9H77_22691</name>
</gene>
<dbReference type="Proteomes" id="UP001060085">
    <property type="component" value="Linkage Group LG05"/>
</dbReference>
<name>A0ACC0AV98_CATRO</name>
<evidence type="ECO:0000313" key="2">
    <source>
        <dbReference type="Proteomes" id="UP001060085"/>
    </source>
</evidence>
<organism evidence="1 2">
    <name type="scientific">Catharanthus roseus</name>
    <name type="common">Madagascar periwinkle</name>
    <name type="synonym">Vinca rosea</name>
    <dbReference type="NCBI Taxonomy" id="4058"/>
    <lineage>
        <taxon>Eukaryota</taxon>
        <taxon>Viridiplantae</taxon>
        <taxon>Streptophyta</taxon>
        <taxon>Embryophyta</taxon>
        <taxon>Tracheophyta</taxon>
        <taxon>Spermatophyta</taxon>
        <taxon>Magnoliopsida</taxon>
        <taxon>eudicotyledons</taxon>
        <taxon>Gunneridae</taxon>
        <taxon>Pentapetalae</taxon>
        <taxon>asterids</taxon>
        <taxon>lamiids</taxon>
        <taxon>Gentianales</taxon>
        <taxon>Apocynaceae</taxon>
        <taxon>Rauvolfioideae</taxon>
        <taxon>Vinceae</taxon>
        <taxon>Catharanthinae</taxon>
        <taxon>Catharanthus</taxon>
    </lineage>
</organism>
<dbReference type="EMBL" id="CM044705">
    <property type="protein sequence ID" value="KAI5663368.1"/>
    <property type="molecule type" value="Genomic_DNA"/>
</dbReference>
<keyword evidence="2" id="KW-1185">Reference proteome</keyword>
<proteinExistence type="predicted"/>
<sequence>MVTERRSNLLIPFWFFSKLAQISARFCFLNSRIEGLLSRFDLQLGDPKDELRRCLGFQLRLQEFNPKLSFTFLLFARLFGIEKGRTIWGNQLGVAFLGIHLHEMDKNFEPACHGIHKEDH</sequence>